<dbReference type="Proteomes" id="UP000690515">
    <property type="component" value="Unassembled WGS sequence"/>
</dbReference>
<evidence type="ECO:0000313" key="1">
    <source>
        <dbReference type="EMBL" id="MBU2713188.1"/>
    </source>
</evidence>
<organism evidence="1 2">
    <name type="scientific">Zooshikella harenae</name>
    <dbReference type="NCBI Taxonomy" id="2827238"/>
    <lineage>
        <taxon>Bacteria</taxon>
        <taxon>Pseudomonadati</taxon>
        <taxon>Pseudomonadota</taxon>
        <taxon>Gammaproteobacteria</taxon>
        <taxon>Oceanospirillales</taxon>
        <taxon>Zooshikellaceae</taxon>
        <taxon>Zooshikella</taxon>
    </lineage>
</organism>
<proteinExistence type="predicted"/>
<accession>A0ABS5ZH40</accession>
<gene>
    <name evidence="1" type="ORF">KCG35_19145</name>
</gene>
<dbReference type="EMBL" id="JAGSOY010000065">
    <property type="protein sequence ID" value="MBU2713188.1"/>
    <property type="molecule type" value="Genomic_DNA"/>
</dbReference>
<keyword evidence="2" id="KW-1185">Reference proteome</keyword>
<name>A0ABS5ZH40_9GAMM</name>
<evidence type="ECO:0000313" key="2">
    <source>
        <dbReference type="Proteomes" id="UP000690515"/>
    </source>
</evidence>
<dbReference type="RefSeq" id="WP_215821476.1">
    <property type="nucleotide sequence ID" value="NZ_JAGSOY010000065.1"/>
</dbReference>
<sequence>MEQSITLNIPHDLSDEEWEKISEVYRNMDGWIDGIDFPYWYGTESDDRYISVSYEPSGLLFTGKVNDDLWVGWLTQICAKLSIALRREIHDATM</sequence>
<comment type="caution">
    <text evidence="1">The sequence shown here is derived from an EMBL/GenBank/DDBJ whole genome shotgun (WGS) entry which is preliminary data.</text>
</comment>
<reference evidence="1 2" key="1">
    <citation type="submission" date="2021-04" db="EMBL/GenBank/DDBJ databases">
        <authorList>
            <person name="Pira H."/>
            <person name="Risdian C."/>
            <person name="Wink J."/>
        </authorList>
    </citation>
    <scope>NUCLEOTIDE SEQUENCE [LARGE SCALE GENOMIC DNA]</scope>
    <source>
        <strain evidence="1 2">WH53</strain>
    </source>
</reference>
<protein>
    <recommendedName>
        <fullName evidence="3">DUF3630 family protein</fullName>
    </recommendedName>
</protein>
<evidence type="ECO:0008006" key="3">
    <source>
        <dbReference type="Google" id="ProtNLM"/>
    </source>
</evidence>